<name>A0A9P4TG19_CURKU</name>
<organism evidence="2 3">
    <name type="scientific">Curvularia kusanoi</name>
    <name type="common">Cochliobolus kusanoi</name>
    <dbReference type="NCBI Taxonomy" id="90978"/>
    <lineage>
        <taxon>Eukaryota</taxon>
        <taxon>Fungi</taxon>
        <taxon>Dikarya</taxon>
        <taxon>Ascomycota</taxon>
        <taxon>Pezizomycotina</taxon>
        <taxon>Dothideomycetes</taxon>
        <taxon>Pleosporomycetidae</taxon>
        <taxon>Pleosporales</taxon>
        <taxon>Pleosporineae</taxon>
        <taxon>Pleosporaceae</taxon>
        <taxon>Curvularia</taxon>
    </lineage>
</organism>
<feature type="compositionally biased region" description="Polar residues" evidence="1">
    <location>
        <begin position="256"/>
        <end position="267"/>
    </location>
</feature>
<dbReference type="AlphaFoldDB" id="A0A9P4TG19"/>
<evidence type="ECO:0000256" key="1">
    <source>
        <dbReference type="SAM" id="MobiDB-lite"/>
    </source>
</evidence>
<sequence length="477" mass="53426">MADEYDPEHIHHEQTSEDTKQDLREGEDNAPHSRDGQVKIDKWDGHHAVGSVETDLDADLDSLPSSPPAFEPSVLNTNKMKVKTDGEGDVSPSLITIWRDPLRQRDRLNTSLDRIETDFLLESNFIDDINAMLDTICGWNEYEISGVRQAFEMDPQNRNRSVVFTNLGGKEWKVRLLSRIRRDSGTSYELPGFYSHEDLPDICLKHGCDAGCPRKVSFQELAADLRRFRKGKMKVDHAEKLDKTKQFVRPAVPFQRATQAPPVSSHSNKGKPSDGSPKIPNSGACPPSPRPGNLALPDDLTMAKPGLFPDGVRSQIERVKKAIRDRSVSLHVSGREAVRSWLQEANVSSKSRDIVRTSGLLEAISRDHRFTRSAENMSVKGKLAHKEKIPSGATSIRAEKFRLISHSDWQSTTLHSKRLSAPDRSRAEFFAARVQPSPESDGTACGMEETLTTPNAPGRKVPRVKFIPQYEKHPEAY</sequence>
<evidence type="ECO:0000313" key="2">
    <source>
        <dbReference type="EMBL" id="KAF3002976.1"/>
    </source>
</evidence>
<gene>
    <name evidence="2" type="ORF">E8E13_004890</name>
</gene>
<evidence type="ECO:0000313" key="3">
    <source>
        <dbReference type="Proteomes" id="UP000801428"/>
    </source>
</evidence>
<dbReference type="OrthoDB" id="3788294at2759"/>
<feature type="compositionally biased region" description="Basic and acidic residues" evidence="1">
    <location>
        <begin position="7"/>
        <end position="46"/>
    </location>
</feature>
<feature type="region of interest" description="Disordered" evidence="1">
    <location>
        <begin position="1"/>
        <end position="46"/>
    </location>
</feature>
<dbReference type="EMBL" id="SWKU01000010">
    <property type="protein sequence ID" value="KAF3002976.1"/>
    <property type="molecule type" value="Genomic_DNA"/>
</dbReference>
<dbReference type="Proteomes" id="UP000801428">
    <property type="component" value="Unassembled WGS sequence"/>
</dbReference>
<protein>
    <submittedName>
        <fullName evidence="2">Uncharacterized protein</fullName>
    </submittedName>
</protein>
<accession>A0A9P4TG19</accession>
<proteinExistence type="predicted"/>
<comment type="caution">
    <text evidence="2">The sequence shown here is derived from an EMBL/GenBank/DDBJ whole genome shotgun (WGS) entry which is preliminary data.</text>
</comment>
<reference evidence="2" key="1">
    <citation type="submission" date="2019-04" db="EMBL/GenBank/DDBJ databases">
        <title>Sequencing of skin fungus with MAO and IRED activity.</title>
        <authorList>
            <person name="Marsaioli A.J."/>
            <person name="Bonatto J.M.C."/>
            <person name="Reis Junior O."/>
        </authorList>
    </citation>
    <scope>NUCLEOTIDE SEQUENCE</scope>
    <source>
        <strain evidence="2">30M1</strain>
    </source>
</reference>
<feature type="region of interest" description="Disordered" evidence="1">
    <location>
        <begin position="436"/>
        <end position="462"/>
    </location>
</feature>
<keyword evidence="3" id="KW-1185">Reference proteome</keyword>
<feature type="region of interest" description="Disordered" evidence="1">
    <location>
        <begin position="239"/>
        <end position="298"/>
    </location>
</feature>